<organism evidence="3 4">
    <name type="scientific">Anaeromyxobacter oryzae</name>
    <dbReference type="NCBI Taxonomy" id="2918170"/>
    <lineage>
        <taxon>Bacteria</taxon>
        <taxon>Pseudomonadati</taxon>
        <taxon>Myxococcota</taxon>
        <taxon>Myxococcia</taxon>
        <taxon>Myxococcales</taxon>
        <taxon>Cystobacterineae</taxon>
        <taxon>Anaeromyxobacteraceae</taxon>
        <taxon>Anaeromyxobacter</taxon>
    </lineage>
</organism>
<name>A0ABN6N4D5_9BACT</name>
<feature type="chain" id="PRO_5046608877" description="Cytochrome c7-like domain-containing protein" evidence="1">
    <location>
        <begin position="23"/>
        <end position="113"/>
    </location>
</feature>
<dbReference type="Gene3D" id="3.90.10.10">
    <property type="entry name" value="Cytochrome C3"/>
    <property type="match status" value="1"/>
</dbReference>
<dbReference type="CDD" id="cd08168">
    <property type="entry name" value="Cytochrom_C3"/>
    <property type="match status" value="1"/>
</dbReference>
<sequence length="113" mass="11929">MTRNWMKLTMSAVLLLGSVAFADVLPNLPHALPMPQGADSPGKVTFNHDSHVDAAKPGCVSCHPRRFGILGRSATTRKAPAITHAAMEKGEACGACHGKKAFGFDDCTSCHAQ</sequence>
<accession>A0ABN6N4D5</accession>
<dbReference type="Pfam" id="PF14522">
    <property type="entry name" value="Cytochrome_C7"/>
    <property type="match status" value="1"/>
</dbReference>
<dbReference type="InterPro" id="IPR036280">
    <property type="entry name" value="Multihaem_cyt_sf"/>
</dbReference>
<dbReference type="Proteomes" id="UP001162891">
    <property type="component" value="Chromosome"/>
</dbReference>
<dbReference type="NCBIfam" id="TIGR04257">
    <property type="entry name" value="nanowire_3heme"/>
    <property type="match status" value="1"/>
</dbReference>
<feature type="domain" description="Cytochrome c7-like" evidence="2">
    <location>
        <begin position="44"/>
        <end position="111"/>
    </location>
</feature>
<proteinExistence type="predicted"/>
<dbReference type="RefSeq" id="WP_248357344.1">
    <property type="nucleotide sequence ID" value="NZ_AP025591.1"/>
</dbReference>
<gene>
    <name evidence="3" type="ORF">AMOR_58660</name>
</gene>
<dbReference type="SUPFAM" id="SSF48695">
    <property type="entry name" value="Multiheme cytochromes"/>
    <property type="match status" value="1"/>
</dbReference>
<dbReference type="InterPro" id="IPR029467">
    <property type="entry name" value="Cyt_c7-like"/>
</dbReference>
<evidence type="ECO:0000259" key="2">
    <source>
        <dbReference type="Pfam" id="PF14522"/>
    </source>
</evidence>
<evidence type="ECO:0000256" key="1">
    <source>
        <dbReference type="SAM" id="SignalP"/>
    </source>
</evidence>
<keyword evidence="4" id="KW-1185">Reference proteome</keyword>
<reference evidence="4" key="1">
    <citation type="journal article" date="2022" name="Int. J. Syst. Evol. Microbiol.">
        <title>Anaeromyxobacter oryzae sp. nov., Anaeromyxobacter diazotrophicus sp. nov. and Anaeromyxobacter paludicola sp. nov., isolated from paddy soils.</title>
        <authorList>
            <person name="Itoh H."/>
            <person name="Xu Z."/>
            <person name="Mise K."/>
            <person name="Masuda Y."/>
            <person name="Ushijima N."/>
            <person name="Hayakawa C."/>
            <person name="Shiratori Y."/>
            <person name="Senoo K."/>
        </authorList>
    </citation>
    <scope>NUCLEOTIDE SEQUENCE [LARGE SCALE GENOMIC DNA]</scope>
    <source>
        <strain evidence="4">Red232</strain>
    </source>
</reference>
<feature type="signal peptide" evidence="1">
    <location>
        <begin position="1"/>
        <end position="22"/>
    </location>
</feature>
<protein>
    <recommendedName>
        <fullName evidence="2">Cytochrome c7-like domain-containing protein</fullName>
    </recommendedName>
</protein>
<evidence type="ECO:0000313" key="3">
    <source>
        <dbReference type="EMBL" id="BDG06870.1"/>
    </source>
</evidence>
<evidence type="ECO:0000313" key="4">
    <source>
        <dbReference type="Proteomes" id="UP001162891"/>
    </source>
</evidence>
<dbReference type="EMBL" id="AP025591">
    <property type="protein sequence ID" value="BDG06870.1"/>
    <property type="molecule type" value="Genomic_DNA"/>
</dbReference>
<keyword evidence="1" id="KW-0732">Signal</keyword>
<dbReference type="InterPro" id="IPR026352">
    <property type="entry name" value="Nanowire_3heme"/>
</dbReference>